<evidence type="ECO:0000313" key="1">
    <source>
        <dbReference type="EMBL" id="TYB33386.1"/>
    </source>
</evidence>
<dbReference type="Pfam" id="PF02597">
    <property type="entry name" value="ThiS"/>
    <property type="match status" value="1"/>
</dbReference>
<dbReference type="NCBIfam" id="TIGR01683">
    <property type="entry name" value="thiS"/>
    <property type="match status" value="1"/>
</dbReference>
<dbReference type="InterPro" id="IPR016155">
    <property type="entry name" value="Mopterin_synth/thiamin_S_b"/>
</dbReference>
<dbReference type="PANTHER" id="PTHR34472">
    <property type="entry name" value="SULFUR CARRIER PROTEIN THIS"/>
    <property type="match status" value="1"/>
</dbReference>
<dbReference type="PANTHER" id="PTHR34472:SF1">
    <property type="entry name" value="SULFUR CARRIER PROTEIN THIS"/>
    <property type="match status" value="1"/>
</dbReference>
<dbReference type="SUPFAM" id="SSF54285">
    <property type="entry name" value="MoaD/ThiS"/>
    <property type="match status" value="1"/>
</dbReference>
<sequence>MNIIVNGKKREVAESLTVKELLNHFDIKPGSVVVELNRGIIDREQFGITKIKENDQLEIVHFVGGG</sequence>
<dbReference type="InterPro" id="IPR012675">
    <property type="entry name" value="Beta-grasp_dom_sf"/>
</dbReference>
<comment type="caution">
    <text evidence="1">The sequence shown here is derived from an EMBL/GenBank/DDBJ whole genome shotgun (WGS) entry which is preliminary data.</text>
</comment>
<gene>
    <name evidence="1" type="primary">thiS</name>
    <name evidence="1" type="ORF">FXF49_06620</name>
</gene>
<dbReference type="InterPro" id="IPR010035">
    <property type="entry name" value="Thi_S"/>
</dbReference>
<dbReference type="Gene3D" id="3.10.20.30">
    <property type="match status" value="1"/>
</dbReference>
<accession>A0A5D0MK71</accession>
<evidence type="ECO:0000313" key="2">
    <source>
        <dbReference type="Proteomes" id="UP000323337"/>
    </source>
</evidence>
<dbReference type="Proteomes" id="UP000323337">
    <property type="component" value="Unassembled WGS sequence"/>
</dbReference>
<name>A0A5D0MK71_FLESI</name>
<protein>
    <submittedName>
        <fullName evidence="1">Sulfur carrier protein ThiS</fullName>
    </submittedName>
</protein>
<dbReference type="EMBL" id="VSIV01000154">
    <property type="protein sequence ID" value="TYB33386.1"/>
    <property type="molecule type" value="Genomic_DNA"/>
</dbReference>
<organism evidence="1 2">
    <name type="scientific">Flexistipes sinusarabici</name>
    <dbReference type="NCBI Taxonomy" id="2352"/>
    <lineage>
        <taxon>Bacteria</taxon>
        <taxon>Pseudomonadati</taxon>
        <taxon>Deferribacterota</taxon>
        <taxon>Deferribacteres</taxon>
        <taxon>Deferribacterales</taxon>
        <taxon>Flexistipitaceae</taxon>
        <taxon>Flexistipes</taxon>
    </lineage>
</organism>
<dbReference type="AlphaFoldDB" id="A0A5D0MK71"/>
<reference evidence="1 2" key="1">
    <citation type="submission" date="2019-08" db="EMBL/GenBank/DDBJ databases">
        <title>Genomic characterization of a novel candidate phylum (ARYD3) from a high temperature, high salinity tertiary oil reservoir in north central Oklahoma, USA.</title>
        <authorList>
            <person name="Youssef N.H."/>
            <person name="Yadav A."/>
            <person name="Elshahed M.S."/>
        </authorList>
    </citation>
    <scope>NUCLEOTIDE SEQUENCE [LARGE SCALE GENOMIC DNA]</scope>
    <source>
        <strain evidence="1">ARYD1</strain>
    </source>
</reference>
<proteinExistence type="predicted"/>
<dbReference type="InterPro" id="IPR003749">
    <property type="entry name" value="ThiS/MoaD-like"/>
</dbReference>
<dbReference type="CDD" id="cd00565">
    <property type="entry name" value="Ubl_ThiS"/>
    <property type="match status" value="1"/>
</dbReference>
<dbReference type="RefSeq" id="WP_303701120.1">
    <property type="nucleotide sequence ID" value="NZ_VSIV01000154.1"/>
</dbReference>